<sequence>SRAHEGCNTIHGQILWPPDGKVLVGHHQVGVAAIGERAVGHDAVVLPRLLEHWLHFRQDSTITPTVTLSSARCQLVDLGAAEVAPARLEVAGRQGSILMLSSSENAALEGVGFKAARRWSDKTMAGGKVTRIAASDEKDEAR</sequence>
<comment type="caution">
    <text evidence="1">The sequence shown here is derived from an EMBL/GenBank/DDBJ whole genome shotgun (WGS) entry which is preliminary data.</text>
</comment>
<evidence type="ECO:0000313" key="2">
    <source>
        <dbReference type="Proteomes" id="UP000325081"/>
    </source>
</evidence>
<organism evidence="1 2">
    <name type="scientific">Striga asiatica</name>
    <name type="common">Asiatic witchweed</name>
    <name type="synonym">Buchnera asiatica</name>
    <dbReference type="NCBI Taxonomy" id="4170"/>
    <lineage>
        <taxon>Eukaryota</taxon>
        <taxon>Viridiplantae</taxon>
        <taxon>Streptophyta</taxon>
        <taxon>Embryophyta</taxon>
        <taxon>Tracheophyta</taxon>
        <taxon>Spermatophyta</taxon>
        <taxon>Magnoliopsida</taxon>
        <taxon>eudicotyledons</taxon>
        <taxon>Gunneridae</taxon>
        <taxon>Pentapetalae</taxon>
        <taxon>asterids</taxon>
        <taxon>lamiids</taxon>
        <taxon>Lamiales</taxon>
        <taxon>Orobanchaceae</taxon>
        <taxon>Buchnereae</taxon>
        <taxon>Striga</taxon>
    </lineage>
</organism>
<dbReference type="AlphaFoldDB" id="A0A5A7PHG4"/>
<name>A0A5A7PHG4_STRAF</name>
<dbReference type="EMBL" id="BKCP01004572">
    <property type="protein sequence ID" value="GER32230.1"/>
    <property type="molecule type" value="Genomic_DNA"/>
</dbReference>
<dbReference type="Proteomes" id="UP000325081">
    <property type="component" value="Unassembled WGS sequence"/>
</dbReference>
<evidence type="ECO:0000313" key="1">
    <source>
        <dbReference type="EMBL" id="GER32230.1"/>
    </source>
</evidence>
<proteinExistence type="predicted"/>
<accession>A0A5A7PHG4</accession>
<feature type="non-terminal residue" evidence="1">
    <location>
        <position position="142"/>
    </location>
</feature>
<gene>
    <name evidence="1" type="ORF">STAS_08290</name>
</gene>
<feature type="non-terminal residue" evidence="1">
    <location>
        <position position="1"/>
    </location>
</feature>
<keyword evidence="2" id="KW-1185">Reference proteome</keyword>
<reference evidence="2" key="1">
    <citation type="journal article" date="2019" name="Curr. Biol.">
        <title>Genome Sequence of Striga asiatica Provides Insight into the Evolution of Plant Parasitism.</title>
        <authorList>
            <person name="Yoshida S."/>
            <person name="Kim S."/>
            <person name="Wafula E.K."/>
            <person name="Tanskanen J."/>
            <person name="Kim Y.M."/>
            <person name="Honaas L."/>
            <person name="Yang Z."/>
            <person name="Spallek T."/>
            <person name="Conn C.E."/>
            <person name="Ichihashi Y."/>
            <person name="Cheong K."/>
            <person name="Cui S."/>
            <person name="Der J.P."/>
            <person name="Gundlach H."/>
            <person name="Jiao Y."/>
            <person name="Hori C."/>
            <person name="Ishida J.K."/>
            <person name="Kasahara H."/>
            <person name="Kiba T."/>
            <person name="Kim M.S."/>
            <person name="Koo N."/>
            <person name="Laohavisit A."/>
            <person name="Lee Y.H."/>
            <person name="Lumba S."/>
            <person name="McCourt P."/>
            <person name="Mortimer J.C."/>
            <person name="Mutuku J.M."/>
            <person name="Nomura T."/>
            <person name="Sasaki-Sekimoto Y."/>
            <person name="Seto Y."/>
            <person name="Wang Y."/>
            <person name="Wakatake T."/>
            <person name="Sakakibara H."/>
            <person name="Demura T."/>
            <person name="Yamaguchi S."/>
            <person name="Yoneyama K."/>
            <person name="Manabe R.I."/>
            <person name="Nelson D.C."/>
            <person name="Schulman A.H."/>
            <person name="Timko M.P."/>
            <person name="dePamphilis C.W."/>
            <person name="Choi D."/>
            <person name="Shirasu K."/>
        </authorList>
    </citation>
    <scope>NUCLEOTIDE SEQUENCE [LARGE SCALE GENOMIC DNA]</scope>
    <source>
        <strain evidence="2">cv. UVA1</strain>
    </source>
</reference>
<protein>
    <submittedName>
        <fullName evidence="1">tRNA 5-methylaminomethyl-2-thiouridinebiosynthesis bifunctional protein MnmC</fullName>
    </submittedName>
</protein>